<dbReference type="InterPro" id="IPR029058">
    <property type="entry name" value="AB_hydrolase_fold"/>
</dbReference>
<protein>
    <recommendedName>
        <fullName evidence="3">AB hydrolase-1 domain-containing protein</fullName>
    </recommendedName>
</protein>
<gene>
    <name evidence="1" type="ORF">R1sor_011778</name>
</gene>
<name>A0ABD3I4J8_9MARC</name>
<evidence type="ECO:0000313" key="2">
    <source>
        <dbReference type="Proteomes" id="UP001633002"/>
    </source>
</evidence>
<dbReference type="PANTHER" id="PTHR10992">
    <property type="entry name" value="METHYLESTERASE FAMILY MEMBER"/>
    <property type="match status" value="1"/>
</dbReference>
<organism evidence="1 2">
    <name type="scientific">Riccia sorocarpa</name>
    <dbReference type="NCBI Taxonomy" id="122646"/>
    <lineage>
        <taxon>Eukaryota</taxon>
        <taxon>Viridiplantae</taxon>
        <taxon>Streptophyta</taxon>
        <taxon>Embryophyta</taxon>
        <taxon>Marchantiophyta</taxon>
        <taxon>Marchantiopsida</taxon>
        <taxon>Marchantiidae</taxon>
        <taxon>Marchantiales</taxon>
        <taxon>Ricciaceae</taxon>
        <taxon>Riccia</taxon>
    </lineage>
</organism>
<dbReference type="SUPFAM" id="SSF53474">
    <property type="entry name" value="alpha/beta-Hydrolases"/>
    <property type="match status" value="1"/>
</dbReference>
<accession>A0ABD3I4J8</accession>
<dbReference type="AlphaFoldDB" id="A0ABD3I4J8"/>
<evidence type="ECO:0000313" key="1">
    <source>
        <dbReference type="EMBL" id="KAL3697702.1"/>
    </source>
</evidence>
<dbReference type="EMBL" id="JBJQOH010000002">
    <property type="protein sequence ID" value="KAL3697702.1"/>
    <property type="molecule type" value="Genomic_DNA"/>
</dbReference>
<comment type="caution">
    <text evidence="1">The sequence shown here is derived from an EMBL/GenBank/DDBJ whole genome shotgun (WGS) entry which is preliminary data.</text>
</comment>
<sequence>MMEEVNFNTVLLDLPSGGVDRTRPEDVMTIANYSKPLTDYLASINFTVLLVGHDLGGAAVSYAMEMYPDKIEKAIFIQAVMPKDGETPGLLINGYKILAMKLLTDSPYSILNEVMHLTKENYGSVKRFYITTNMDRFFPSEVQKHIYTQNPPKAKFVLKNGDHASFFSEAPYLFNMLRTIANSQW</sequence>
<proteinExistence type="predicted"/>
<keyword evidence="2" id="KW-1185">Reference proteome</keyword>
<dbReference type="Gene3D" id="3.40.50.1820">
    <property type="entry name" value="alpha/beta hydrolase"/>
    <property type="match status" value="2"/>
</dbReference>
<dbReference type="PANTHER" id="PTHR10992:SF1086">
    <property type="entry name" value="AB HYDROLASE-1 DOMAIN-CONTAINING PROTEIN"/>
    <property type="match status" value="1"/>
</dbReference>
<evidence type="ECO:0008006" key="3">
    <source>
        <dbReference type="Google" id="ProtNLM"/>
    </source>
</evidence>
<dbReference type="Proteomes" id="UP001633002">
    <property type="component" value="Unassembled WGS sequence"/>
</dbReference>
<reference evidence="1 2" key="1">
    <citation type="submission" date="2024-09" db="EMBL/GenBank/DDBJ databases">
        <title>Chromosome-scale assembly of Riccia sorocarpa.</title>
        <authorList>
            <person name="Paukszto L."/>
        </authorList>
    </citation>
    <scope>NUCLEOTIDE SEQUENCE [LARGE SCALE GENOMIC DNA]</scope>
    <source>
        <strain evidence="1">LP-2024</strain>
        <tissue evidence="1">Aerial parts of the thallus</tissue>
    </source>
</reference>
<dbReference type="InterPro" id="IPR045889">
    <property type="entry name" value="MES/HNL"/>
</dbReference>